<dbReference type="Pfam" id="PF25556">
    <property type="entry name" value="SET_TTL"/>
    <property type="match status" value="1"/>
</dbReference>
<dbReference type="EMBL" id="OU893333">
    <property type="protein sequence ID" value="CAG9789404.1"/>
    <property type="molecule type" value="Genomic_DNA"/>
</dbReference>
<sequence>MDGISKYNSFLALHKSQLVSSGVPEIFWATLCKKLSSEIFDSGLTFQIVEIDYEDTEKNSYDPLWSVIAITNIDPADPTHIYLIDHAWTFKANRVTYTLRNQPELLQRMCNMMRISGDTDDEKIDRVNQNVWKYAHTYAIGGTEFSIEERVPVWYVMDELGSGITHSDNPNFRTVPFINVPDQMTYTLLFPIEYVEQNNIVTRNFVEGNYPDSLQREAMLIPWKHYDYFDEDFTQQEPPSEYFIEGHIMETLPNLDFLNQVLETPTTLKVYSEYAYINEFLTAPEFEIVNNEQDADVLWYLNHFKTFKELSENFPKKFVNQFPFEYVITIKDLLAIVARRCHKSDKNFNTSHESLPAWLPKTFNMKTELPKLVSYYMKRKKADLDNNWICKPYNLARGLDTYITDNLDFLCRLPLTGPKIAQKYIEDPVLFERPDIGLVKFDIRYVIVLKSVKPTEVYVYNNFFLRFSNKQFGLNNFEDYEQHFTVMNYTEDAPLYRLLCEQFKQEWAKQYRSHDWAIVEKSIFNMISELFIAATMKEAPCGIAKSPQSRALYAADIMLSWYKHNKETKIQPKLLEINWMPDCQRACHYYPDFYNDIFSVMFLNKNVSTCTKVL</sequence>
<organism evidence="2 3">
    <name type="scientific">Diatraea saccharalis</name>
    <name type="common">sugarcane borer</name>
    <dbReference type="NCBI Taxonomy" id="40085"/>
    <lineage>
        <taxon>Eukaryota</taxon>
        <taxon>Metazoa</taxon>
        <taxon>Ecdysozoa</taxon>
        <taxon>Arthropoda</taxon>
        <taxon>Hexapoda</taxon>
        <taxon>Insecta</taxon>
        <taxon>Pterygota</taxon>
        <taxon>Neoptera</taxon>
        <taxon>Endopterygota</taxon>
        <taxon>Lepidoptera</taxon>
        <taxon>Glossata</taxon>
        <taxon>Ditrysia</taxon>
        <taxon>Pyraloidea</taxon>
        <taxon>Crambidae</taxon>
        <taxon>Crambinae</taxon>
        <taxon>Diatraea</taxon>
    </lineage>
</organism>
<reference evidence="2" key="2">
    <citation type="submission" date="2022-10" db="EMBL/GenBank/DDBJ databases">
        <authorList>
            <consortium name="ENA_rothamsted_submissions"/>
            <consortium name="culmorum"/>
            <person name="King R."/>
        </authorList>
    </citation>
    <scope>NUCLEOTIDE SEQUENCE</scope>
</reference>
<accession>A0A9N9R4J3</accession>
<dbReference type="Pfam" id="PF03133">
    <property type="entry name" value="TTL"/>
    <property type="match status" value="1"/>
</dbReference>
<dbReference type="InterPro" id="IPR057954">
    <property type="entry name" value="SET_TTL12"/>
</dbReference>
<evidence type="ECO:0000313" key="3">
    <source>
        <dbReference type="Proteomes" id="UP001153714"/>
    </source>
</evidence>
<name>A0A9N9R4J3_9NEOP</name>
<evidence type="ECO:0000313" key="2">
    <source>
        <dbReference type="EMBL" id="CAG9789404.1"/>
    </source>
</evidence>
<dbReference type="InterPro" id="IPR027749">
    <property type="entry name" value="TTLL12"/>
</dbReference>
<dbReference type="InterPro" id="IPR004344">
    <property type="entry name" value="TTL/TTLL_fam"/>
</dbReference>
<gene>
    <name evidence="2" type="ORF">DIATSA_LOCUS7140</name>
</gene>
<proteinExistence type="predicted"/>
<dbReference type="Gene3D" id="3.30.470.20">
    <property type="entry name" value="ATP-grasp fold, B domain"/>
    <property type="match status" value="1"/>
</dbReference>
<dbReference type="GO" id="GO:0005737">
    <property type="term" value="C:cytoplasm"/>
    <property type="evidence" value="ECO:0007669"/>
    <property type="project" value="TreeGrafter"/>
</dbReference>
<reference evidence="2" key="1">
    <citation type="submission" date="2021-12" db="EMBL/GenBank/DDBJ databases">
        <authorList>
            <person name="King R."/>
        </authorList>
    </citation>
    <scope>NUCLEOTIDE SEQUENCE</scope>
</reference>
<dbReference type="PANTHER" id="PTHR46088:SF1">
    <property type="entry name" value="TUBULIN--TYROSINE LIGASE-LIKE PROTEIN 12"/>
    <property type="match status" value="1"/>
</dbReference>
<keyword evidence="3" id="KW-1185">Reference proteome</keyword>
<protein>
    <recommendedName>
        <fullName evidence="1">Tubulin--tyrosine ligase-like protein 12 SET-like domain-containing protein</fullName>
    </recommendedName>
</protein>
<dbReference type="OrthoDB" id="60477at2759"/>
<feature type="domain" description="Tubulin--tyrosine ligase-like protein 12 SET-like" evidence="1">
    <location>
        <begin position="73"/>
        <end position="226"/>
    </location>
</feature>
<dbReference type="Proteomes" id="UP001153714">
    <property type="component" value="Chromosome 2"/>
</dbReference>
<evidence type="ECO:0000259" key="1">
    <source>
        <dbReference type="Pfam" id="PF25556"/>
    </source>
</evidence>
<dbReference type="AlphaFoldDB" id="A0A9N9R4J3"/>
<dbReference type="PANTHER" id="PTHR46088">
    <property type="entry name" value="TUBULIN--TYROSINE LIGASE-LIKE PROTEIN 12"/>
    <property type="match status" value="1"/>
</dbReference>